<keyword evidence="4 8" id="KW-1133">Transmembrane helix</keyword>
<dbReference type="Gene3D" id="1.20.120.610">
    <property type="entry name" value="lithium bound rotor ring of v- atpase"/>
    <property type="match status" value="1"/>
</dbReference>
<evidence type="ECO:0000256" key="8">
    <source>
        <dbReference type="SAM" id="Phobius"/>
    </source>
</evidence>
<accession>A0A412PEU7</accession>
<comment type="subcellular location">
    <subcellularLocation>
        <location evidence="1">Membrane</location>
        <topology evidence="1">Multi-pass membrane protein</topology>
    </subcellularLocation>
</comment>
<name>A0A412PEU7_9FIRM</name>
<evidence type="ECO:0000256" key="2">
    <source>
        <dbReference type="ARBA" id="ARBA00006704"/>
    </source>
</evidence>
<evidence type="ECO:0000313" key="10">
    <source>
        <dbReference type="EMBL" id="RGT55984.1"/>
    </source>
</evidence>
<feature type="transmembrane region" description="Helical" evidence="8">
    <location>
        <begin position="122"/>
        <end position="144"/>
    </location>
</feature>
<feature type="transmembrane region" description="Helical" evidence="8">
    <location>
        <begin position="77"/>
        <end position="102"/>
    </location>
</feature>
<dbReference type="PRINTS" id="PR00124">
    <property type="entry name" value="ATPASEC"/>
</dbReference>
<dbReference type="GO" id="GO:0045259">
    <property type="term" value="C:proton-transporting ATP synthase complex"/>
    <property type="evidence" value="ECO:0007669"/>
    <property type="project" value="InterPro"/>
</dbReference>
<sequence length="147" mass="14830">MLLSTKEILLPLIAVILVVGPLWILLRKGINTTNAKTRILAQVAIFAGVFLVVLLFQARSYTALAEEASKTAATGDLAKGLGFIAAGLSVGGACLGAGLAVASAAPAAIGAVSENGDNFGRAIIFVALGEGVAIYGLLISILIINAL</sequence>
<keyword evidence="3 8" id="KW-0812">Transmembrane</keyword>
<dbReference type="GO" id="GO:0015078">
    <property type="term" value="F:proton transmembrane transporter activity"/>
    <property type="evidence" value="ECO:0007669"/>
    <property type="project" value="InterPro"/>
</dbReference>
<dbReference type="SUPFAM" id="SSF81333">
    <property type="entry name" value="F1F0 ATP synthase subunit C"/>
    <property type="match status" value="1"/>
</dbReference>
<comment type="caution">
    <text evidence="10">The sequence shown here is derived from an EMBL/GenBank/DDBJ whole genome shotgun (WGS) entry which is preliminary data.</text>
</comment>
<evidence type="ECO:0000256" key="4">
    <source>
        <dbReference type="ARBA" id="ARBA00022989"/>
    </source>
</evidence>
<keyword evidence="5 8" id="KW-0472">Membrane</keyword>
<feature type="transmembrane region" description="Helical" evidence="8">
    <location>
        <begin position="38"/>
        <end position="56"/>
    </location>
</feature>
<dbReference type="EMBL" id="QRWX01000002">
    <property type="protein sequence ID" value="RGT55984.1"/>
    <property type="molecule type" value="Genomic_DNA"/>
</dbReference>
<proteinExistence type="inferred from homology"/>
<evidence type="ECO:0000256" key="5">
    <source>
        <dbReference type="ARBA" id="ARBA00023136"/>
    </source>
</evidence>
<dbReference type="InterPro" id="IPR000454">
    <property type="entry name" value="ATP_synth_F0_csu"/>
</dbReference>
<dbReference type="RefSeq" id="WP_006526326.1">
    <property type="nucleotide sequence ID" value="NZ_CABJCF010000002.1"/>
</dbReference>
<evidence type="ECO:0000313" key="11">
    <source>
        <dbReference type="Proteomes" id="UP000284731"/>
    </source>
</evidence>
<protein>
    <recommendedName>
        <fullName evidence="6">ATP synthase F(0) sector subunit c</fullName>
    </recommendedName>
    <alternativeName>
        <fullName evidence="7">F-type ATPase subunit c</fullName>
    </alternativeName>
</protein>
<dbReference type="Pfam" id="PF00137">
    <property type="entry name" value="ATP-synt_C"/>
    <property type="match status" value="1"/>
</dbReference>
<gene>
    <name evidence="10" type="ORF">DWX20_04025</name>
</gene>
<dbReference type="InterPro" id="IPR002379">
    <property type="entry name" value="ATPase_proteolipid_c-like_dom"/>
</dbReference>
<evidence type="ECO:0000256" key="3">
    <source>
        <dbReference type="ARBA" id="ARBA00022692"/>
    </source>
</evidence>
<dbReference type="GO" id="GO:0015986">
    <property type="term" value="P:proton motive force-driven ATP synthesis"/>
    <property type="evidence" value="ECO:0007669"/>
    <property type="project" value="InterPro"/>
</dbReference>
<feature type="domain" description="V-ATPase proteolipid subunit C-like" evidence="9">
    <location>
        <begin position="84"/>
        <end position="143"/>
    </location>
</feature>
<evidence type="ECO:0000256" key="6">
    <source>
        <dbReference type="ARBA" id="ARBA00032200"/>
    </source>
</evidence>
<dbReference type="InterPro" id="IPR035921">
    <property type="entry name" value="F/V-ATP_Csub_sf"/>
</dbReference>
<reference evidence="10 11" key="1">
    <citation type="submission" date="2018-08" db="EMBL/GenBank/DDBJ databases">
        <title>A genome reference for cultivated species of the human gut microbiota.</title>
        <authorList>
            <person name="Zou Y."/>
            <person name="Xue W."/>
            <person name="Luo G."/>
        </authorList>
    </citation>
    <scope>NUCLEOTIDE SEQUENCE [LARGE SCALE GENOMIC DNA]</scope>
    <source>
        <strain evidence="10 11">AF18-46</strain>
    </source>
</reference>
<evidence type="ECO:0000259" key="9">
    <source>
        <dbReference type="Pfam" id="PF00137"/>
    </source>
</evidence>
<evidence type="ECO:0000256" key="7">
    <source>
        <dbReference type="ARBA" id="ARBA00032887"/>
    </source>
</evidence>
<organism evidence="10 11">
    <name type="scientific">Solobacterium moorei</name>
    <dbReference type="NCBI Taxonomy" id="102148"/>
    <lineage>
        <taxon>Bacteria</taxon>
        <taxon>Bacillati</taxon>
        <taxon>Bacillota</taxon>
        <taxon>Erysipelotrichia</taxon>
        <taxon>Erysipelotrichales</taxon>
        <taxon>Erysipelotrichaceae</taxon>
        <taxon>Solobacterium</taxon>
    </lineage>
</organism>
<evidence type="ECO:0000256" key="1">
    <source>
        <dbReference type="ARBA" id="ARBA00004141"/>
    </source>
</evidence>
<dbReference type="Proteomes" id="UP000284731">
    <property type="component" value="Unassembled WGS sequence"/>
</dbReference>
<feature type="transmembrane region" description="Helical" evidence="8">
    <location>
        <begin position="7"/>
        <end position="26"/>
    </location>
</feature>
<dbReference type="AlphaFoldDB" id="A0A412PEU7"/>
<comment type="similarity">
    <text evidence="2">Belongs to the ATPase C chain family.</text>
</comment>
<dbReference type="GO" id="GO:0033177">
    <property type="term" value="C:proton-transporting two-sector ATPase complex, proton-transporting domain"/>
    <property type="evidence" value="ECO:0007669"/>
    <property type="project" value="InterPro"/>
</dbReference>
<dbReference type="CDD" id="cd18120">
    <property type="entry name" value="ATP-synt_Vo_Ao_c"/>
    <property type="match status" value="1"/>
</dbReference>